<dbReference type="SUPFAM" id="SSF82282">
    <property type="entry name" value="Homocysteine S-methyltransferase"/>
    <property type="match status" value="1"/>
</dbReference>
<dbReference type="Proteomes" id="UP001202402">
    <property type="component" value="Unassembled WGS sequence"/>
</dbReference>
<evidence type="ECO:0000259" key="4">
    <source>
        <dbReference type="PROSITE" id="PS50970"/>
    </source>
</evidence>
<feature type="binding site" evidence="3">
    <location>
        <position position="210"/>
    </location>
    <ligand>
        <name>Zn(2+)</name>
        <dbReference type="ChEBI" id="CHEBI:29105"/>
    </ligand>
</feature>
<keyword evidence="3" id="KW-0479">Metal-binding</keyword>
<evidence type="ECO:0000256" key="2">
    <source>
        <dbReference type="ARBA" id="ARBA00022679"/>
    </source>
</evidence>
<gene>
    <name evidence="5" type="ORF">LQE99_02120</name>
</gene>
<dbReference type="Pfam" id="PF02574">
    <property type="entry name" value="S-methyl_trans"/>
    <property type="match status" value="1"/>
</dbReference>
<dbReference type="RefSeq" id="WP_199483511.1">
    <property type="nucleotide sequence ID" value="NZ_JAKVPQ010000001.1"/>
</dbReference>
<evidence type="ECO:0000313" key="5">
    <source>
        <dbReference type="EMBL" id="MCH4283927.1"/>
    </source>
</evidence>
<dbReference type="PANTHER" id="PTHR11103:SF18">
    <property type="entry name" value="SLR1189 PROTEIN"/>
    <property type="match status" value="1"/>
</dbReference>
<dbReference type="InterPro" id="IPR036589">
    <property type="entry name" value="HCY_dom_sf"/>
</dbReference>
<dbReference type="Gene3D" id="3.20.20.330">
    <property type="entry name" value="Homocysteine-binding-like domain"/>
    <property type="match status" value="1"/>
</dbReference>
<keyword evidence="6" id="KW-1185">Reference proteome</keyword>
<dbReference type="EMBL" id="JAKVPQ010000001">
    <property type="protein sequence ID" value="MCH4283927.1"/>
    <property type="molecule type" value="Genomic_DNA"/>
</dbReference>
<dbReference type="PANTHER" id="PTHR11103">
    <property type="entry name" value="SLR1189 PROTEIN"/>
    <property type="match status" value="1"/>
</dbReference>
<organism evidence="5 6">
    <name type="scientific">Amedibacillus hominis</name>
    <dbReference type="NCBI Taxonomy" id="2897776"/>
    <lineage>
        <taxon>Bacteria</taxon>
        <taxon>Bacillati</taxon>
        <taxon>Bacillota</taxon>
        <taxon>Erysipelotrichia</taxon>
        <taxon>Erysipelotrichales</taxon>
        <taxon>Erysipelotrichaceae</taxon>
        <taxon>Amedibacillus</taxon>
    </lineage>
</organism>
<feature type="binding site" evidence="3">
    <location>
        <position position="282"/>
    </location>
    <ligand>
        <name>Zn(2+)</name>
        <dbReference type="ChEBI" id="CHEBI:29105"/>
    </ligand>
</feature>
<proteinExistence type="predicted"/>
<evidence type="ECO:0000256" key="3">
    <source>
        <dbReference type="PROSITE-ProRule" id="PRU00333"/>
    </source>
</evidence>
<protein>
    <submittedName>
        <fullName evidence="5">Homocysteine S-methyltransferase family protein</fullName>
    </submittedName>
</protein>
<reference evidence="5 6" key="1">
    <citation type="submission" date="2022-02" db="EMBL/GenBank/DDBJ databases">
        <title>Genome of Erysipelotrichaceae sp. nov. NSJ-176 isolated from human feces.</title>
        <authorList>
            <person name="Abdugheni R."/>
        </authorList>
    </citation>
    <scope>NUCLEOTIDE SEQUENCE [LARGE SCALE GENOMIC DNA]</scope>
    <source>
        <strain evidence="5 6">NSJ-176</strain>
    </source>
</reference>
<dbReference type="InterPro" id="IPR003726">
    <property type="entry name" value="HCY_dom"/>
</dbReference>
<dbReference type="PROSITE" id="PS50970">
    <property type="entry name" value="HCY"/>
    <property type="match status" value="1"/>
</dbReference>
<keyword evidence="2 3" id="KW-0808">Transferase</keyword>
<sequence length="300" mass="33617">MERCVLMEGALKERLKREYQIEFNEFVDMGALIYDTKSKQALKVLWNQYLDIARRYDLEILLTTPTRRANKERIEKAAYDEQLLVENVKFLKEVAKDAKAKSYIGGLMGCKGDAYTGEGALSQEEAKAFHSWQANVLKVAGVDFLYAGIMPTLPEACGMAQALSDTELPYIISFTIRKDGKLIDGTTIHDAIAYIDAYTLRKPACYMSNCVHPDIVYEALTQPCNQNELVTERFKGIQANTSPLDYDLLDQSEELQSSDPEALAKSMARLKSLGLQIFGGCCGTNEHHMEEIAKIISTKA</sequence>
<feature type="binding site" evidence="3">
    <location>
        <position position="281"/>
    </location>
    <ligand>
        <name>Zn(2+)</name>
        <dbReference type="ChEBI" id="CHEBI:29105"/>
    </ligand>
</feature>
<evidence type="ECO:0000313" key="6">
    <source>
        <dbReference type="Proteomes" id="UP001202402"/>
    </source>
</evidence>
<comment type="caution">
    <text evidence="5">The sequence shown here is derived from an EMBL/GenBank/DDBJ whole genome shotgun (WGS) entry which is preliminary data.</text>
</comment>
<evidence type="ECO:0000256" key="1">
    <source>
        <dbReference type="ARBA" id="ARBA00022603"/>
    </source>
</evidence>
<feature type="domain" description="Hcy-binding" evidence="4">
    <location>
        <begin position="1"/>
        <end position="296"/>
    </location>
</feature>
<accession>A0ABS9R2P2</accession>
<keyword evidence="3" id="KW-0862">Zinc</keyword>
<keyword evidence="1 3" id="KW-0489">Methyltransferase</keyword>
<comment type="cofactor">
    <cofactor evidence="3">
        <name>Zn(2+)</name>
        <dbReference type="ChEBI" id="CHEBI:29105"/>
    </cofactor>
</comment>
<name>A0ABS9R2P2_9FIRM</name>